<proteinExistence type="inferred from homology"/>
<dbReference type="Gene3D" id="3.30.2310.20">
    <property type="entry name" value="RelE-like"/>
    <property type="match status" value="1"/>
</dbReference>
<gene>
    <name evidence="3" type="ORF">GCM10011505_40890</name>
</gene>
<dbReference type="InterPro" id="IPR035093">
    <property type="entry name" value="RelE/ParE_toxin_dom_sf"/>
</dbReference>
<dbReference type="NCBIfam" id="TIGR02385">
    <property type="entry name" value="RelE_StbE"/>
    <property type="match status" value="1"/>
</dbReference>
<comment type="caution">
    <text evidence="3">The sequence shown here is derived from an EMBL/GenBank/DDBJ whole genome shotgun (WGS) entry which is preliminary data.</text>
</comment>
<dbReference type="InterPro" id="IPR007712">
    <property type="entry name" value="RelE/ParE_toxin"/>
</dbReference>
<evidence type="ECO:0000256" key="1">
    <source>
        <dbReference type="ARBA" id="ARBA00006226"/>
    </source>
</evidence>
<dbReference type="InterPro" id="IPR051803">
    <property type="entry name" value="TA_system_RelE-like_toxin"/>
</dbReference>
<dbReference type="EMBL" id="BMDZ01000063">
    <property type="protein sequence ID" value="GGB55729.1"/>
    <property type="molecule type" value="Genomic_DNA"/>
</dbReference>
<name>A0ABQ1IYT1_9PROT</name>
<dbReference type="Proteomes" id="UP000603352">
    <property type="component" value="Unassembled WGS sequence"/>
</dbReference>
<comment type="similarity">
    <text evidence="1">Belongs to the RelE toxin family.</text>
</comment>
<reference evidence="4" key="1">
    <citation type="journal article" date="2019" name="Int. J. Syst. Evol. Microbiol.">
        <title>The Global Catalogue of Microorganisms (GCM) 10K type strain sequencing project: providing services to taxonomists for standard genome sequencing and annotation.</title>
        <authorList>
            <consortium name="The Broad Institute Genomics Platform"/>
            <consortium name="The Broad Institute Genome Sequencing Center for Infectious Disease"/>
            <person name="Wu L."/>
            <person name="Ma J."/>
        </authorList>
    </citation>
    <scope>NUCLEOTIDE SEQUENCE [LARGE SCALE GENOMIC DNA]</scope>
    <source>
        <strain evidence="4">CGMCC 1.10188</strain>
    </source>
</reference>
<evidence type="ECO:0000256" key="2">
    <source>
        <dbReference type="ARBA" id="ARBA00022649"/>
    </source>
</evidence>
<accession>A0ABQ1IYT1</accession>
<protein>
    <recommendedName>
        <fullName evidence="5">Type II toxin-antitoxin system mRNA interferase toxin, RelE/StbE family</fullName>
    </recommendedName>
</protein>
<keyword evidence="2" id="KW-1277">Toxin-antitoxin system</keyword>
<organism evidence="3 4">
    <name type="scientific">Tistrella bauzanensis</name>
    <dbReference type="NCBI Taxonomy" id="657419"/>
    <lineage>
        <taxon>Bacteria</taxon>
        <taxon>Pseudomonadati</taxon>
        <taxon>Pseudomonadota</taxon>
        <taxon>Alphaproteobacteria</taxon>
        <taxon>Geminicoccales</taxon>
        <taxon>Geminicoccaceae</taxon>
        <taxon>Tistrella</taxon>
    </lineage>
</organism>
<dbReference type="PANTHER" id="PTHR33755">
    <property type="entry name" value="TOXIN PARE1-RELATED"/>
    <property type="match status" value="1"/>
</dbReference>
<keyword evidence="4" id="KW-1185">Reference proteome</keyword>
<evidence type="ECO:0000313" key="3">
    <source>
        <dbReference type="EMBL" id="GGB55729.1"/>
    </source>
</evidence>
<dbReference type="Pfam" id="PF05016">
    <property type="entry name" value="ParE_toxin"/>
    <property type="match status" value="1"/>
</dbReference>
<evidence type="ECO:0008006" key="5">
    <source>
        <dbReference type="Google" id="ProtNLM"/>
    </source>
</evidence>
<evidence type="ECO:0000313" key="4">
    <source>
        <dbReference type="Proteomes" id="UP000603352"/>
    </source>
</evidence>
<dbReference type="RefSeq" id="WP_188581348.1">
    <property type="nucleotide sequence ID" value="NZ_BMDZ01000063.1"/>
</dbReference>
<sequence length="95" mass="11011">MPELEWSQPARADLLAIVDYISDDNPDAAQWLKDDIEAKAARLTEHPRLYRVGRIEGTREMIVRANYIVVYTEDPSTVRILRVLHAARQWPPVQE</sequence>
<dbReference type="PANTHER" id="PTHR33755:SF5">
    <property type="entry name" value="TYPE II TOXIN-ANTITOXIN SYSTEM RELE_PARE FAMILY TOXIN"/>
    <property type="match status" value="1"/>
</dbReference>